<evidence type="ECO:0000313" key="4">
    <source>
        <dbReference type="EMBL" id="CAH1243294.1"/>
    </source>
</evidence>
<dbReference type="AlphaFoldDB" id="A0A8J9YX30"/>
<evidence type="ECO:0000256" key="3">
    <source>
        <dbReference type="SAM" id="SignalP"/>
    </source>
</evidence>
<protein>
    <submittedName>
        <fullName evidence="4">Hypp7069 protein</fullName>
    </submittedName>
</protein>
<reference evidence="4" key="1">
    <citation type="submission" date="2022-01" db="EMBL/GenBank/DDBJ databases">
        <authorList>
            <person name="Braso-Vives M."/>
        </authorList>
    </citation>
    <scope>NUCLEOTIDE SEQUENCE</scope>
</reference>
<feature type="compositionally biased region" description="Basic and acidic residues" evidence="1">
    <location>
        <begin position="178"/>
        <end position="190"/>
    </location>
</feature>
<dbReference type="Proteomes" id="UP000838412">
    <property type="component" value="Chromosome 13"/>
</dbReference>
<sequence>MAAGSDVSKLCWLVFLACFLLLPTVCFAQEDGTGELQPNTTTESVTTDQPTQAASDPTLNQNSTASGFDVSTPTPTPNDTAAITSKETKSTLTSTPTSTNTSTAESAVTQASTNTSTAKPAATPAPTSTNATTTESTDTPTPTSTNATTTDSAATPAPTSTNGSSSTAQPLGGASTARKTEKPSTPEETTKAITKPTTTTEYVAPTKKATPVPSTVPVTPPMVTKTPEKMTTQTVPPEHTTIQGALNNGTNTTLGDSHKGPQYHDNETLDPALAFFVAVLVILVVIALVATIWWKQRRANFQAIGGDVPMSWFSRQKRGFERLEDTEPMLNAMQFPNLFKKKDDLEESHLIANAR</sequence>
<feature type="compositionally biased region" description="Low complexity" evidence="1">
    <location>
        <begin position="208"/>
        <end position="232"/>
    </location>
</feature>
<feature type="region of interest" description="Disordered" evidence="1">
    <location>
        <begin position="35"/>
        <end position="194"/>
    </location>
</feature>
<keyword evidence="2" id="KW-1133">Transmembrane helix</keyword>
<feature type="transmembrane region" description="Helical" evidence="2">
    <location>
        <begin position="272"/>
        <end position="294"/>
    </location>
</feature>
<feature type="chain" id="PRO_5035455138" evidence="3">
    <location>
        <begin position="29"/>
        <end position="355"/>
    </location>
</feature>
<evidence type="ECO:0000256" key="1">
    <source>
        <dbReference type="SAM" id="MobiDB-lite"/>
    </source>
</evidence>
<keyword evidence="2" id="KW-0812">Transmembrane</keyword>
<keyword evidence="5" id="KW-1185">Reference proteome</keyword>
<feature type="signal peptide" evidence="3">
    <location>
        <begin position="1"/>
        <end position="28"/>
    </location>
</feature>
<organism evidence="4 5">
    <name type="scientific">Branchiostoma lanceolatum</name>
    <name type="common">Common lancelet</name>
    <name type="synonym">Amphioxus lanceolatum</name>
    <dbReference type="NCBI Taxonomy" id="7740"/>
    <lineage>
        <taxon>Eukaryota</taxon>
        <taxon>Metazoa</taxon>
        <taxon>Chordata</taxon>
        <taxon>Cephalochordata</taxon>
        <taxon>Leptocardii</taxon>
        <taxon>Amphioxiformes</taxon>
        <taxon>Branchiostomatidae</taxon>
        <taxon>Branchiostoma</taxon>
    </lineage>
</organism>
<keyword evidence="2" id="KW-0472">Membrane</keyword>
<evidence type="ECO:0000256" key="2">
    <source>
        <dbReference type="SAM" id="Phobius"/>
    </source>
</evidence>
<feature type="compositionally biased region" description="Polar residues" evidence="1">
    <location>
        <begin position="36"/>
        <end position="83"/>
    </location>
</feature>
<dbReference type="EMBL" id="OV696698">
    <property type="protein sequence ID" value="CAH1243294.1"/>
    <property type="molecule type" value="Genomic_DNA"/>
</dbReference>
<keyword evidence="3" id="KW-0732">Signal</keyword>
<evidence type="ECO:0000313" key="5">
    <source>
        <dbReference type="Proteomes" id="UP000838412"/>
    </source>
</evidence>
<dbReference type="OrthoDB" id="10042225at2759"/>
<proteinExistence type="predicted"/>
<accession>A0A8J9YX30</accession>
<name>A0A8J9YX30_BRALA</name>
<feature type="compositionally biased region" description="Low complexity" evidence="1">
    <location>
        <begin position="90"/>
        <end position="168"/>
    </location>
</feature>
<gene>
    <name evidence="4" type="primary">Hypp7069</name>
    <name evidence="4" type="ORF">BLAG_LOCUS6310</name>
</gene>
<feature type="region of interest" description="Disordered" evidence="1">
    <location>
        <begin position="208"/>
        <end position="234"/>
    </location>
</feature>